<dbReference type="GO" id="GO:0005829">
    <property type="term" value="C:cytosol"/>
    <property type="evidence" value="ECO:0007669"/>
    <property type="project" value="TreeGrafter"/>
</dbReference>
<protein>
    <submittedName>
        <fullName evidence="5">Uncharacterized protein</fullName>
    </submittedName>
</protein>
<dbReference type="GO" id="GO:0008296">
    <property type="term" value="F:3'-5'-DNA exonuclease activity"/>
    <property type="evidence" value="ECO:0007669"/>
    <property type="project" value="EnsemblFungi"/>
</dbReference>
<accession>A5DEH2</accession>
<dbReference type="Proteomes" id="UP000001997">
    <property type="component" value="Unassembled WGS sequence"/>
</dbReference>
<evidence type="ECO:0000313" key="6">
    <source>
        <dbReference type="Proteomes" id="UP000001997"/>
    </source>
</evidence>
<evidence type="ECO:0000256" key="3">
    <source>
        <dbReference type="ARBA" id="ARBA00022723"/>
    </source>
</evidence>
<dbReference type="InterPro" id="IPR050891">
    <property type="entry name" value="TatD-type_Hydrolase"/>
</dbReference>
<dbReference type="InParanoid" id="A5DEH2"/>
<keyword evidence="6" id="KW-1185">Reference proteome</keyword>
<dbReference type="CDD" id="cd01310">
    <property type="entry name" value="TatD_DNAse"/>
    <property type="match status" value="1"/>
</dbReference>
<keyword evidence="2" id="KW-0540">Nuclease</keyword>
<dbReference type="STRING" id="294746.A5DEH2"/>
<evidence type="ECO:0000256" key="2">
    <source>
        <dbReference type="ARBA" id="ARBA00022722"/>
    </source>
</evidence>
<keyword evidence="3" id="KW-0479">Metal-binding</keyword>
<dbReference type="OrthoDB" id="6079689at2759"/>
<dbReference type="GO" id="GO:0006309">
    <property type="term" value="P:apoptotic DNA fragmentation"/>
    <property type="evidence" value="ECO:0007669"/>
    <property type="project" value="EnsemblFungi"/>
</dbReference>
<dbReference type="GO" id="GO:0034599">
    <property type="term" value="P:cellular response to oxidative stress"/>
    <property type="evidence" value="ECO:0007669"/>
    <property type="project" value="EnsemblFungi"/>
</dbReference>
<dbReference type="GeneID" id="5127493"/>
<dbReference type="OMA" id="CSDIFFE"/>
<name>A5DEH2_PICGU</name>
<dbReference type="HOGENOM" id="CLU_031506_1_0_1"/>
<dbReference type="VEuPathDB" id="FungiDB:PGUG_01673"/>
<dbReference type="PROSITE" id="PS01090">
    <property type="entry name" value="TATD_2"/>
    <property type="match status" value="1"/>
</dbReference>
<dbReference type="PROSITE" id="PS01091">
    <property type="entry name" value="TATD_3"/>
    <property type="match status" value="1"/>
</dbReference>
<gene>
    <name evidence="5" type="ORF">PGUG_01673</name>
</gene>
<evidence type="ECO:0000256" key="4">
    <source>
        <dbReference type="ARBA" id="ARBA00022801"/>
    </source>
</evidence>
<evidence type="ECO:0000256" key="1">
    <source>
        <dbReference type="ARBA" id="ARBA00009275"/>
    </source>
</evidence>
<dbReference type="AlphaFoldDB" id="A5DEH2"/>
<dbReference type="RefSeq" id="XP_001486002.1">
    <property type="nucleotide sequence ID" value="XM_001485952.1"/>
</dbReference>
<reference evidence="5 6" key="1">
    <citation type="journal article" date="2009" name="Nature">
        <title>Evolution of pathogenicity and sexual reproduction in eight Candida genomes.</title>
        <authorList>
            <person name="Butler G."/>
            <person name="Rasmussen M.D."/>
            <person name="Lin M.F."/>
            <person name="Santos M.A."/>
            <person name="Sakthikumar S."/>
            <person name="Munro C.A."/>
            <person name="Rheinbay E."/>
            <person name="Grabherr M."/>
            <person name="Forche A."/>
            <person name="Reedy J.L."/>
            <person name="Agrafioti I."/>
            <person name="Arnaud M.B."/>
            <person name="Bates S."/>
            <person name="Brown A.J."/>
            <person name="Brunke S."/>
            <person name="Costanzo M.C."/>
            <person name="Fitzpatrick D.A."/>
            <person name="de Groot P.W."/>
            <person name="Harris D."/>
            <person name="Hoyer L.L."/>
            <person name="Hube B."/>
            <person name="Klis F.M."/>
            <person name="Kodira C."/>
            <person name="Lennard N."/>
            <person name="Logue M.E."/>
            <person name="Martin R."/>
            <person name="Neiman A.M."/>
            <person name="Nikolaou E."/>
            <person name="Quail M.A."/>
            <person name="Quinn J."/>
            <person name="Santos M.C."/>
            <person name="Schmitzberger F.F."/>
            <person name="Sherlock G."/>
            <person name="Shah P."/>
            <person name="Silverstein K.A."/>
            <person name="Skrzypek M.S."/>
            <person name="Soll D."/>
            <person name="Staggs R."/>
            <person name="Stansfield I."/>
            <person name="Stumpf M.P."/>
            <person name="Sudbery P.E."/>
            <person name="Srikantha T."/>
            <person name="Zeng Q."/>
            <person name="Berman J."/>
            <person name="Berriman M."/>
            <person name="Heitman J."/>
            <person name="Gow N.A."/>
            <person name="Lorenz M.C."/>
            <person name="Birren B.W."/>
            <person name="Kellis M."/>
            <person name="Cuomo C.A."/>
        </authorList>
    </citation>
    <scope>NUCLEOTIDE SEQUENCE [LARGE SCALE GENOMIC DNA]</scope>
    <source>
        <strain evidence="6">ATCC 6260 / CBS 566 / DSM 6381 / JCM 1539 / NBRC 10279 / NRRL Y-324</strain>
    </source>
</reference>
<dbReference type="GO" id="GO:0004519">
    <property type="term" value="F:endonuclease activity"/>
    <property type="evidence" value="ECO:0007669"/>
    <property type="project" value="EnsemblFungi"/>
</dbReference>
<dbReference type="Pfam" id="PF01026">
    <property type="entry name" value="TatD_DNase"/>
    <property type="match status" value="1"/>
</dbReference>
<proteinExistence type="inferred from homology"/>
<dbReference type="EMBL" id="CH408156">
    <property type="protein sequence ID" value="EDK37575.1"/>
    <property type="molecule type" value="Genomic_DNA"/>
</dbReference>
<dbReference type="FunCoup" id="A5DEH2">
    <property type="interactions" value="587"/>
</dbReference>
<dbReference type="InterPro" id="IPR018228">
    <property type="entry name" value="DNase_TatD-rel_CS"/>
</dbReference>
<comment type="similarity">
    <text evidence="1">Belongs to the metallo-dependent hydrolases superfamily. TatD-type hydrolase family.</text>
</comment>
<dbReference type="KEGG" id="pgu:PGUG_01673"/>
<dbReference type="InterPro" id="IPR032466">
    <property type="entry name" value="Metal_Hydrolase"/>
</dbReference>
<dbReference type="Gene3D" id="3.20.20.140">
    <property type="entry name" value="Metal-dependent hydrolases"/>
    <property type="match status" value="1"/>
</dbReference>
<evidence type="ECO:0000313" key="5">
    <source>
        <dbReference type="EMBL" id="EDK37575.1"/>
    </source>
</evidence>
<dbReference type="SUPFAM" id="SSF51556">
    <property type="entry name" value="Metallo-dependent hydrolases"/>
    <property type="match status" value="1"/>
</dbReference>
<organism evidence="5 6">
    <name type="scientific">Meyerozyma guilliermondii (strain ATCC 6260 / CBS 566 / DSM 6381 / JCM 1539 / NBRC 10279 / NRRL Y-324)</name>
    <name type="common">Yeast</name>
    <name type="synonym">Candida guilliermondii</name>
    <dbReference type="NCBI Taxonomy" id="294746"/>
    <lineage>
        <taxon>Eukaryota</taxon>
        <taxon>Fungi</taxon>
        <taxon>Dikarya</taxon>
        <taxon>Ascomycota</taxon>
        <taxon>Saccharomycotina</taxon>
        <taxon>Pichiomycetes</taxon>
        <taxon>Debaryomycetaceae</taxon>
        <taxon>Meyerozyma</taxon>
    </lineage>
</organism>
<dbReference type="GO" id="GO:0046872">
    <property type="term" value="F:metal ion binding"/>
    <property type="evidence" value="ECO:0007669"/>
    <property type="project" value="UniProtKB-KW"/>
</dbReference>
<dbReference type="PANTHER" id="PTHR10060">
    <property type="entry name" value="TATD FAMILY DEOXYRIBONUCLEASE"/>
    <property type="match status" value="1"/>
</dbReference>
<dbReference type="PANTHER" id="PTHR10060:SF15">
    <property type="entry name" value="DEOXYRIBONUCLEASE TATDN1"/>
    <property type="match status" value="1"/>
</dbReference>
<sequence>MMSRWAPRYFDIGVNFSDAMFQGVYHGSRKHKPDLEAVIARARMFRVDKMLVTSSTISESEDHIQLAQNHPGVFYSTVGVHPCTVADEFYCKGSKELLPDVDEKLNKLREITVNGAKTGAIKAFGEIGLDYDRLHYSTKDQQRTFFSKQLEIAASLKHLKLPLFLHMRNAVDDFVSILKPFIDRGDFPASGVVHSFTGTEQELHQLLQLGFKISVNGCSLKTSENLEVAAKIPRSQLLIETDAPWCEIRKSHASHKLLTGYPNLFYPEIPGMNDLKELAKGKKFDERLPFPTAKSDAVDRIEESLSQFKDSVEPMAIHPIVKSRNEPVFVGQVAQIMCSLYGLEEPEQIQVFLDEVYDRSCELFGVD</sequence>
<keyword evidence="4" id="KW-0378">Hydrolase</keyword>
<dbReference type="eggNOG" id="KOG3020">
    <property type="taxonomic scope" value="Eukaryota"/>
</dbReference>
<dbReference type="InterPro" id="IPR001130">
    <property type="entry name" value="TatD-like"/>
</dbReference>